<proteinExistence type="inferred from homology"/>
<name>A0A7Z7AZP5_9EURY</name>
<reference evidence="8 9" key="1">
    <citation type="submission" date="2016-10" db="EMBL/GenBank/DDBJ databases">
        <authorList>
            <person name="Varghese N."/>
            <person name="Submissions S."/>
        </authorList>
    </citation>
    <scope>NUCLEOTIDE SEQUENCE [LARGE SCALE GENOMIC DNA]</scope>
    <source>
        <strain evidence="8 9">PL 12/M</strain>
    </source>
</reference>
<dbReference type="InterPro" id="IPR029066">
    <property type="entry name" value="PLP-binding_barrel"/>
</dbReference>
<dbReference type="Pfam" id="PF02784">
    <property type="entry name" value="Orn_Arg_deC_N"/>
    <property type="match status" value="1"/>
</dbReference>
<dbReference type="InterPro" id="IPR002986">
    <property type="entry name" value="DAP_deCOOHase_LysA"/>
</dbReference>
<feature type="binding site" evidence="5">
    <location>
        <position position="275"/>
    </location>
    <ligand>
        <name>substrate</name>
    </ligand>
</feature>
<feature type="domain" description="Orn/DAP/Arg decarboxylase 2 N-terminal" evidence="7">
    <location>
        <begin position="31"/>
        <end position="278"/>
    </location>
</feature>
<protein>
    <recommendedName>
        <fullName evidence="5">Diaminopimelate decarboxylase</fullName>
        <shortName evidence="5">DAP decarboxylase</shortName>
        <shortName evidence="5">DAPDC</shortName>
        <ecNumber evidence="5">4.1.1.20</ecNumber>
    </recommendedName>
</protein>
<evidence type="ECO:0000313" key="8">
    <source>
        <dbReference type="EMBL" id="SDF91952.1"/>
    </source>
</evidence>
<dbReference type="PRINTS" id="PR01181">
    <property type="entry name" value="DAPDCRBXLASE"/>
</dbReference>
<dbReference type="InterPro" id="IPR009006">
    <property type="entry name" value="Ala_racemase/Decarboxylase_C"/>
</dbReference>
<evidence type="ECO:0000256" key="1">
    <source>
        <dbReference type="ARBA" id="ARBA00001933"/>
    </source>
</evidence>
<feature type="binding site" evidence="5">
    <location>
        <position position="230"/>
    </location>
    <ligand>
        <name>pyridoxal 5'-phosphate</name>
        <dbReference type="ChEBI" id="CHEBI:597326"/>
    </ligand>
</feature>
<comment type="pathway">
    <text evidence="5">Amino-acid biosynthesis; L-lysine biosynthesis via DAP pathway; L-lysine from DL-2,6-diaminopimelate: step 1/1.</text>
</comment>
<organism evidence="8 9">
    <name type="scientific">Methanolobus vulcani</name>
    <dbReference type="NCBI Taxonomy" id="38026"/>
    <lineage>
        <taxon>Archaea</taxon>
        <taxon>Methanobacteriati</taxon>
        <taxon>Methanobacteriota</taxon>
        <taxon>Stenosarchaea group</taxon>
        <taxon>Methanomicrobia</taxon>
        <taxon>Methanosarcinales</taxon>
        <taxon>Methanosarcinaceae</taxon>
        <taxon>Methanolobus</taxon>
    </lineage>
</organism>
<dbReference type="GO" id="GO:0030170">
    <property type="term" value="F:pyridoxal phosphate binding"/>
    <property type="evidence" value="ECO:0007669"/>
    <property type="project" value="UniProtKB-UniRule"/>
</dbReference>
<evidence type="ECO:0000256" key="6">
    <source>
        <dbReference type="PIRSR" id="PIRSR600183-50"/>
    </source>
</evidence>
<comment type="function">
    <text evidence="5">Specifically catalyzes the decarboxylation of meso-diaminopimelate (meso-DAP) to L-lysine.</text>
</comment>
<dbReference type="PROSITE" id="PS00878">
    <property type="entry name" value="ODR_DC_2_1"/>
    <property type="match status" value="1"/>
</dbReference>
<dbReference type="PANTHER" id="PTHR43727">
    <property type="entry name" value="DIAMINOPIMELATE DECARBOXYLASE"/>
    <property type="match status" value="1"/>
</dbReference>
<dbReference type="InterPro" id="IPR022644">
    <property type="entry name" value="De-COase2_N"/>
</dbReference>
<dbReference type="InterPro" id="IPR000183">
    <property type="entry name" value="Orn/DAP/Arg_de-COase"/>
</dbReference>
<comment type="subunit">
    <text evidence="5">Homodimer.</text>
</comment>
<keyword evidence="9" id="KW-1185">Reference proteome</keyword>
<evidence type="ECO:0000259" key="7">
    <source>
        <dbReference type="Pfam" id="PF02784"/>
    </source>
</evidence>
<dbReference type="EMBL" id="FNCA01000005">
    <property type="protein sequence ID" value="SDF91952.1"/>
    <property type="molecule type" value="Genomic_DNA"/>
</dbReference>
<dbReference type="GO" id="GO:0008836">
    <property type="term" value="F:diaminopimelate decarboxylase activity"/>
    <property type="evidence" value="ECO:0007669"/>
    <property type="project" value="UniProtKB-UniRule"/>
</dbReference>
<keyword evidence="5" id="KW-0028">Amino-acid biosynthesis</keyword>
<keyword evidence="2 5" id="KW-0210">Decarboxylase</keyword>
<dbReference type="PRINTS" id="PR01179">
    <property type="entry name" value="ODADCRBXLASE"/>
</dbReference>
<accession>A0A7Z7AZP5</accession>
<feature type="binding site" evidence="5">
    <location>
        <position position="342"/>
    </location>
    <ligand>
        <name>substrate</name>
    </ligand>
</feature>
<feature type="active site" description="Proton donor" evidence="6">
    <location>
        <position position="341"/>
    </location>
</feature>
<evidence type="ECO:0000256" key="4">
    <source>
        <dbReference type="ARBA" id="ARBA00023239"/>
    </source>
</evidence>
<dbReference type="InterPro" id="IPR022653">
    <property type="entry name" value="De-COase2_pyr-phos_BS"/>
</dbReference>
<dbReference type="SUPFAM" id="SSF50621">
    <property type="entry name" value="Alanine racemase C-terminal domain-like"/>
    <property type="match status" value="1"/>
</dbReference>
<evidence type="ECO:0000256" key="3">
    <source>
        <dbReference type="ARBA" id="ARBA00022898"/>
    </source>
</evidence>
<comment type="similarity">
    <text evidence="5">Belongs to the Orn/Lys/Arg decarboxylase class-II family. LysA subfamily.</text>
</comment>
<dbReference type="OrthoDB" id="18565at2157"/>
<comment type="caution">
    <text evidence="8">The sequence shown here is derived from an EMBL/GenBank/DDBJ whole genome shotgun (WGS) entry which is preliminary data.</text>
</comment>
<keyword evidence="4 5" id="KW-0456">Lyase</keyword>
<dbReference type="GO" id="GO:0009089">
    <property type="term" value="P:lysine biosynthetic process via diaminopimelate"/>
    <property type="evidence" value="ECO:0007669"/>
    <property type="project" value="UniProtKB-UniRule"/>
</dbReference>
<dbReference type="PANTHER" id="PTHR43727:SF2">
    <property type="entry name" value="GROUP IV DECARBOXYLASE"/>
    <property type="match status" value="1"/>
</dbReference>
<dbReference type="SUPFAM" id="SSF51419">
    <property type="entry name" value="PLP-binding barrel"/>
    <property type="match status" value="1"/>
</dbReference>
<gene>
    <name evidence="5" type="primary">lysA</name>
    <name evidence="8" type="ORF">SAMN04488589_1671</name>
</gene>
<dbReference type="Proteomes" id="UP000199259">
    <property type="component" value="Unassembled WGS sequence"/>
</dbReference>
<evidence type="ECO:0000313" key="9">
    <source>
        <dbReference type="Proteomes" id="UP000199259"/>
    </source>
</evidence>
<evidence type="ECO:0000256" key="5">
    <source>
        <dbReference type="HAMAP-Rule" id="MF_02120"/>
    </source>
</evidence>
<feature type="binding site" evidence="5">
    <location>
        <begin position="272"/>
        <end position="275"/>
    </location>
    <ligand>
        <name>pyridoxal 5'-phosphate</name>
        <dbReference type="ChEBI" id="CHEBI:597326"/>
    </ligand>
</feature>
<sequence length="420" mass="47346">MVSKQVPFTKEEITELIEQYPTPFHVYDEKAIIENAKKLKKAFSVVNGFKEYFAVKALPNPYIMKLLKAEGFGSDCSSLPELLLSEKTGIIGENIMFSSNDTPTEEFIKAKELGAIINLDDLSHIEFLEESAGLPEIVCCRYNPGPLKEGNTIIGNPEEAKYGFTREQLFTGYRMMKEKGVKRFGLHTMVASNELDPSYFIETAKILFELIAELSKELDIKFEFVNLGGGIGIPYRPEQEQVPYDVIAKGVTEAYDEIIRANDLHPLKIFLECGRVITGPYGYLVTSVRHMKHIYKDYVGLDACMANLMRPALYGAYHHITVLGKEHENHGMLYDVTGSLCENNDKFAIDRLLPEIERGDILVIHDAGAHGHAMGFNYNGKLRSAEFLLRPDGSFVQIRRAETIEDYFATLDLEGLADFE</sequence>
<feature type="binding site" evidence="5">
    <location>
        <position position="314"/>
    </location>
    <ligand>
        <name>substrate</name>
    </ligand>
</feature>
<dbReference type="Gene3D" id="2.40.37.10">
    <property type="entry name" value="Lyase, Ornithine Decarboxylase, Chain A, domain 1"/>
    <property type="match status" value="1"/>
</dbReference>
<comment type="caution">
    <text evidence="5">Lacks conserved residue(s) required for the propagation of feature annotation.</text>
</comment>
<dbReference type="RefSeq" id="WP_091710016.1">
    <property type="nucleotide sequence ID" value="NZ_FNCA01000005.1"/>
</dbReference>
<keyword evidence="3 5" id="KW-0663">Pyridoxal phosphate</keyword>
<feature type="modified residue" description="N6-(pyridoxal phosphate)lysine" evidence="5 6">
    <location>
        <position position="56"/>
    </location>
</feature>
<comment type="cofactor">
    <cofactor evidence="1 5 6">
        <name>pyridoxal 5'-phosphate</name>
        <dbReference type="ChEBI" id="CHEBI:597326"/>
    </cofactor>
</comment>
<feature type="binding site" evidence="5">
    <location>
        <position position="310"/>
    </location>
    <ligand>
        <name>substrate</name>
    </ligand>
</feature>
<evidence type="ECO:0000256" key="2">
    <source>
        <dbReference type="ARBA" id="ARBA00022793"/>
    </source>
</evidence>
<comment type="catalytic activity">
    <reaction evidence="5">
        <text>meso-2,6-diaminopimelate + H(+) = L-lysine + CO2</text>
        <dbReference type="Rhea" id="RHEA:15101"/>
        <dbReference type="ChEBI" id="CHEBI:15378"/>
        <dbReference type="ChEBI" id="CHEBI:16526"/>
        <dbReference type="ChEBI" id="CHEBI:32551"/>
        <dbReference type="ChEBI" id="CHEBI:57791"/>
        <dbReference type="EC" id="4.1.1.20"/>
    </reaction>
</comment>
<dbReference type="UniPathway" id="UPA00034">
    <property type="reaction ID" value="UER00027"/>
</dbReference>
<dbReference type="EC" id="4.1.1.20" evidence="5"/>
<dbReference type="Gene3D" id="3.20.20.10">
    <property type="entry name" value="Alanine racemase"/>
    <property type="match status" value="1"/>
</dbReference>
<dbReference type="FunFam" id="3.20.20.10:FF:000003">
    <property type="entry name" value="Diaminopimelate decarboxylase"/>
    <property type="match status" value="1"/>
</dbReference>
<dbReference type="AlphaFoldDB" id="A0A7Z7AZP5"/>
<keyword evidence="5" id="KW-0457">Lysine biosynthesis</keyword>
<dbReference type="CDD" id="cd06828">
    <property type="entry name" value="PLPDE_III_DapDC"/>
    <property type="match status" value="1"/>
</dbReference>
<dbReference type="HAMAP" id="MF_02120">
    <property type="entry name" value="LysA"/>
    <property type="match status" value="1"/>
</dbReference>